<dbReference type="InterPro" id="IPR035992">
    <property type="entry name" value="Ricin_B-like_lectins"/>
</dbReference>
<dbReference type="PANTHER" id="PTHR11675">
    <property type="entry name" value="N-ACETYLGALACTOSAMINYLTRANSFERASE"/>
    <property type="match status" value="1"/>
</dbReference>
<proteinExistence type="predicted"/>
<dbReference type="Pfam" id="PF00535">
    <property type="entry name" value="Glycos_transf_2"/>
    <property type="match status" value="2"/>
</dbReference>
<organism evidence="9 10">
    <name type="scientific">Labeo rohita</name>
    <name type="common">Indian major carp</name>
    <name type="synonym">Cyprinus rohita</name>
    <dbReference type="NCBI Taxonomy" id="84645"/>
    <lineage>
        <taxon>Eukaryota</taxon>
        <taxon>Metazoa</taxon>
        <taxon>Chordata</taxon>
        <taxon>Craniata</taxon>
        <taxon>Vertebrata</taxon>
        <taxon>Euteleostomi</taxon>
        <taxon>Actinopterygii</taxon>
        <taxon>Neopterygii</taxon>
        <taxon>Teleostei</taxon>
        <taxon>Ostariophysi</taxon>
        <taxon>Cypriniformes</taxon>
        <taxon>Cyprinidae</taxon>
        <taxon>Labeoninae</taxon>
        <taxon>Labeonini</taxon>
        <taxon>Labeo</taxon>
    </lineage>
</organism>
<dbReference type="Gene3D" id="2.80.10.50">
    <property type="match status" value="2"/>
</dbReference>
<keyword evidence="7" id="KW-1133">Transmembrane helix</keyword>
<keyword evidence="5" id="KW-0333">Golgi apparatus</keyword>
<name>A0ABQ8LCF7_LABRO</name>
<protein>
    <recommendedName>
        <fullName evidence="3">polypeptide N-acetylgalactosaminyltransferase</fullName>
        <ecNumber evidence="3">2.4.1.41</ecNumber>
    </recommendedName>
</protein>
<accession>A0ABQ8LCF7</accession>
<dbReference type="PROSITE" id="PS50231">
    <property type="entry name" value="RICIN_B_LECTIN"/>
    <property type="match status" value="2"/>
</dbReference>
<dbReference type="PANTHER" id="PTHR11675:SF50">
    <property type="entry name" value="POLYPEPTIDE N-ACETYLGALACTOSAMINYLTRANSFERASE 8-RELATED"/>
    <property type="match status" value="1"/>
</dbReference>
<evidence type="ECO:0000256" key="3">
    <source>
        <dbReference type="ARBA" id="ARBA00012644"/>
    </source>
</evidence>
<keyword evidence="7" id="KW-0472">Membrane</keyword>
<evidence type="ECO:0000259" key="8">
    <source>
        <dbReference type="SMART" id="SM00458"/>
    </source>
</evidence>
<evidence type="ECO:0000313" key="10">
    <source>
        <dbReference type="Proteomes" id="UP000830375"/>
    </source>
</evidence>
<comment type="pathway">
    <text evidence="2">Protein modification; protein glycosylation.</text>
</comment>
<dbReference type="EMBL" id="JACTAM010000025">
    <property type="protein sequence ID" value="KAI2648415.1"/>
    <property type="molecule type" value="Genomic_DNA"/>
</dbReference>
<evidence type="ECO:0000313" key="9">
    <source>
        <dbReference type="EMBL" id="KAI2648415.1"/>
    </source>
</evidence>
<dbReference type="InterPro" id="IPR001173">
    <property type="entry name" value="Glyco_trans_2-like"/>
</dbReference>
<dbReference type="SMART" id="SM00458">
    <property type="entry name" value="RICIN"/>
    <property type="match status" value="2"/>
</dbReference>
<keyword evidence="6" id="KW-1015">Disulfide bond</keyword>
<feature type="domain" description="Ricin B lectin" evidence="8">
    <location>
        <begin position="1015"/>
        <end position="1144"/>
    </location>
</feature>
<dbReference type="InterPro" id="IPR000772">
    <property type="entry name" value="Ricin_B_lectin"/>
</dbReference>
<dbReference type="Proteomes" id="UP000830375">
    <property type="component" value="Unassembled WGS sequence"/>
</dbReference>
<comment type="caution">
    <text evidence="9">The sequence shown here is derived from an EMBL/GenBank/DDBJ whole genome shotgun (WGS) entry which is preliminary data.</text>
</comment>
<dbReference type="InterPro" id="IPR029044">
    <property type="entry name" value="Nucleotide-diphossugar_trans"/>
</dbReference>
<evidence type="ECO:0000256" key="6">
    <source>
        <dbReference type="ARBA" id="ARBA00023157"/>
    </source>
</evidence>
<evidence type="ECO:0000256" key="2">
    <source>
        <dbReference type="ARBA" id="ARBA00004922"/>
    </source>
</evidence>
<feature type="transmembrane region" description="Helical" evidence="7">
    <location>
        <begin position="575"/>
        <end position="597"/>
    </location>
</feature>
<keyword evidence="10" id="KW-1185">Reference proteome</keyword>
<evidence type="ECO:0000256" key="4">
    <source>
        <dbReference type="ARBA" id="ARBA00022734"/>
    </source>
</evidence>
<gene>
    <name evidence="9" type="ORF">H4Q32_018515</name>
</gene>
<evidence type="ECO:0000256" key="7">
    <source>
        <dbReference type="SAM" id="Phobius"/>
    </source>
</evidence>
<dbReference type="Gene3D" id="3.90.550.10">
    <property type="entry name" value="Spore Coat Polysaccharide Biosynthesis Protein SpsA, Chain A"/>
    <property type="match status" value="3"/>
</dbReference>
<keyword evidence="4" id="KW-0430">Lectin</keyword>
<dbReference type="SUPFAM" id="SSF53448">
    <property type="entry name" value="Nucleotide-diphospho-sugar transferases"/>
    <property type="match status" value="2"/>
</dbReference>
<sequence length="1150" mass="133400">MRIAASIMCVLAIGFTVYCFMYMSFIGQERSKENELHRQEDLEVRRRLRRIEDQVNKIAIEIKHQKIKEAVVEQKTEIKKLYPQSPLFKSWGAELTEEEQMEAERQFQEFGYNVFLSNRLPLNRKIPDTRDIRCTVKIYPKDLPNISVILIYLNEALSVIKRAICSIIDKTPAHLLKEIILVDDYSSNEDLHLALDVYIHLINKDKPGLIKKVRHKRQMGLAKARVSGWEAAAGQVVAILDAHIEVHWEWAEPLLARIKADRTVVLSPVFDKVMFDTLEVKKYNPAAHAFDWNLWCMYESFRPEWHKMNDPSEPGNIEVVPCSKIAHIERAHKPYSPDFSKAMRRNALRVAEIWMDEYKSNVNIAWNLPLKDHGIDIGDVTERKQLREKLKCKPFKWYLENVYPLLDRWEDIIGYGVLKNDIQKRYCIDQGPVPGSVPILYTCHYYEPQHCYYNRNGEIYIGGIKSHTYNSNRCLMDPGSGNTPALHNCKNAKEKGLSVYWDFSQGNAIRNRNTNRCLEIRQEEDSHYYLILQACTGQKWTIQHKIMLNFDFFLVDIPTRLFNLKECHDILKMRIAARVCVLVIGVIVYSLVYLSFIRSEDPEVLRRLKRIEDQVNEIAIEIKHQKVREAVVEQKITKKTEVKKLYPKSSLFKSWGAELTEKEQMEAERQFQEFGYNVFLSNRLPLNRTLPDTRDDRCTVKIYPKGTCQQLALSVIKRAICSIIDKTPAHLLKEIILIDDYSSNEDLQLTLDKHIDLINKDKPWLIKKVRHKRQMGLAKARVSGWEAATGQVVAILDAHIEVHKQWAEPLLTRIKADRTVVLSPVFDKVLFDTLEIKKYNPAAHAFDWNLWCMYESFGPKWHKINDPSEPGKSPSVMGILVAERQFLGEIGVLDEGMTVYGGENVELGIRVWLCGGSIEVVPCSKIAHLERAHKPYSPDLSKPMIRNALRVAEIWMDEYKSNVNIAWNLPLKDHGIDIGDVSERKQLREKLKCKPFKWYLENVYPLLDRWEDIIGYGVLKNDLKDKFCIDQGPVPGSVPILYTCHYYKPQHCSYNRNGEIYIGGIKSHTYNSNRCLMDPGSGNTPVLHDCKNAKEKGLSIYWDFSQGNAIRNRNTNRCLEIGQGTNSYYYLILQTCTGQKWTIQHVIKDF</sequence>
<evidence type="ECO:0000256" key="5">
    <source>
        <dbReference type="ARBA" id="ARBA00023034"/>
    </source>
</evidence>
<reference evidence="9 10" key="1">
    <citation type="submission" date="2022-01" db="EMBL/GenBank/DDBJ databases">
        <title>A high-quality chromosome-level genome assembly of rohu carp, Labeo rohita.</title>
        <authorList>
            <person name="Arick M.A. II"/>
            <person name="Hsu C.-Y."/>
            <person name="Magbanua Z."/>
            <person name="Pechanova O."/>
            <person name="Grover C."/>
            <person name="Miller E."/>
            <person name="Thrash A."/>
            <person name="Ezzel L."/>
            <person name="Alam S."/>
            <person name="Benzie J."/>
            <person name="Hamilton M."/>
            <person name="Karsi A."/>
            <person name="Lawrence M.L."/>
            <person name="Peterson D.G."/>
        </authorList>
    </citation>
    <scope>NUCLEOTIDE SEQUENCE [LARGE SCALE GENOMIC DNA]</scope>
    <source>
        <strain evidence="10">BAU-BD-2019</strain>
        <tissue evidence="9">Blood</tissue>
    </source>
</reference>
<evidence type="ECO:0000256" key="1">
    <source>
        <dbReference type="ARBA" id="ARBA00004323"/>
    </source>
</evidence>
<dbReference type="EC" id="2.4.1.41" evidence="3"/>
<feature type="domain" description="Ricin B lectin" evidence="8">
    <location>
        <begin position="414"/>
        <end position="543"/>
    </location>
</feature>
<comment type="subcellular location">
    <subcellularLocation>
        <location evidence="1">Golgi apparatus membrane</location>
        <topology evidence="1">Single-pass type II membrane protein</topology>
    </subcellularLocation>
</comment>
<dbReference type="SUPFAM" id="SSF50370">
    <property type="entry name" value="Ricin B-like lectins"/>
    <property type="match status" value="2"/>
</dbReference>
<keyword evidence="7" id="KW-0812">Transmembrane</keyword>
<dbReference type="Pfam" id="PF00652">
    <property type="entry name" value="Ricin_B_lectin"/>
    <property type="match status" value="2"/>
</dbReference>